<gene>
    <name evidence="5" type="ORF">FQA47_004419</name>
</gene>
<dbReference type="EC" id="2.8.2.-" evidence="1"/>
<feature type="region of interest" description="Disordered" evidence="2">
    <location>
        <begin position="508"/>
        <end position="548"/>
    </location>
</feature>
<dbReference type="Proteomes" id="UP000646548">
    <property type="component" value="Unassembled WGS sequence"/>
</dbReference>
<feature type="transmembrane region" description="Helical" evidence="3">
    <location>
        <begin position="70"/>
        <end position="90"/>
    </location>
</feature>
<dbReference type="InterPro" id="IPR052654">
    <property type="entry name" value="CS_Sulfotransferase"/>
</dbReference>
<protein>
    <recommendedName>
        <fullName evidence="1">Sulfotransferase</fullName>
        <ecNumber evidence="1">2.8.2.-</ecNumber>
    </recommendedName>
</protein>
<feature type="compositionally biased region" description="Polar residues" evidence="2">
    <location>
        <begin position="523"/>
        <end position="548"/>
    </location>
</feature>
<evidence type="ECO:0000313" key="5">
    <source>
        <dbReference type="EMBL" id="KAF6736967.1"/>
    </source>
</evidence>
<accession>A0A834FN68</accession>
<dbReference type="EMBL" id="WKFB01000075">
    <property type="protein sequence ID" value="KAF6736967.1"/>
    <property type="molecule type" value="Genomic_DNA"/>
</dbReference>
<keyword evidence="3" id="KW-0812">Transmembrane</keyword>
<proteinExistence type="inferred from homology"/>
<dbReference type="PANTHER" id="PTHR15723">
    <property type="entry name" value="CARBOHYDRATE SULFOTRANSFERASE 15"/>
    <property type="match status" value="1"/>
</dbReference>
<evidence type="ECO:0000256" key="1">
    <source>
        <dbReference type="RuleBase" id="RU361155"/>
    </source>
</evidence>
<dbReference type="SUPFAM" id="SSF52540">
    <property type="entry name" value="P-loop containing nucleoside triphosphate hydrolases"/>
    <property type="match status" value="1"/>
</dbReference>
<evidence type="ECO:0000256" key="3">
    <source>
        <dbReference type="SAM" id="Phobius"/>
    </source>
</evidence>
<keyword evidence="1 5" id="KW-0808">Transferase</keyword>
<comment type="caution">
    <text evidence="5">The sequence shown here is derived from an EMBL/GenBank/DDBJ whole genome shotgun (WGS) entry which is preliminary data.</text>
</comment>
<keyword evidence="3" id="KW-0472">Membrane</keyword>
<evidence type="ECO:0000256" key="2">
    <source>
        <dbReference type="SAM" id="MobiDB-lite"/>
    </source>
</evidence>
<dbReference type="GO" id="GO:0019319">
    <property type="term" value="P:hexose biosynthetic process"/>
    <property type="evidence" value="ECO:0007669"/>
    <property type="project" value="TreeGrafter"/>
</dbReference>
<evidence type="ECO:0000313" key="6">
    <source>
        <dbReference type="Proteomes" id="UP000646548"/>
    </source>
</evidence>
<feature type="domain" description="Sulfotransferase" evidence="4">
    <location>
        <begin position="233"/>
        <end position="487"/>
    </location>
</feature>
<comment type="similarity">
    <text evidence="1">Belongs to the sulfotransferase 1 family.</text>
</comment>
<dbReference type="InterPro" id="IPR027417">
    <property type="entry name" value="P-loop_NTPase"/>
</dbReference>
<dbReference type="AlphaFoldDB" id="A0A834FN68"/>
<dbReference type="PANTHER" id="PTHR15723:SF0">
    <property type="entry name" value="CARBOHYDRATE SULFOTRANSFERASE 15"/>
    <property type="match status" value="1"/>
</dbReference>
<dbReference type="Pfam" id="PF00685">
    <property type="entry name" value="Sulfotransfer_1"/>
    <property type="match status" value="1"/>
</dbReference>
<dbReference type="InterPro" id="IPR000863">
    <property type="entry name" value="Sulfotransferase_dom"/>
</dbReference>
<dbReference type="GO" id="GO:0050659">
    <property type="term" value="F:N-acetylgalactosamine 4-sulfate 6-O-sulfotransferase activity"/>
    <property type="evidence" value="ECO:0007669"/>
    <property type="project" value="TreeGrafter"/>
</dbReference>
<organism evidence="5 6">
    <name type="scientific">Oryzias melastigma</name>
    <name type="common">Marine medaka</name>
    <dbReference type="NCBI Taxonomy" id="30732"/>
    <lineage>
        <taxon>Eukaryota</taxon>
        <taxon>Metazoa</taxon>
        <taxon>Chordata</taxon>
        <taxon>Craniata</taxon>
        <taxon>Vertebrata</taxon>
        <taxon>Euteleostomi</taxon>
        <taxon>Actinopterygii</taxon>
        <taxon>Neopterygii</taxon>
        <taxon>Teleostei</taxon>
        <taxon>Neoteleostei</taxon>
        <taxon>Acanthomorphata</taxon>
        <taxon>Ovalentaria</taxon>
        <taxon>Atherinomorphae</taxon>
        <taxon>Beloniformes</taxon>
        <taxon>Adrianichthyidae</taxon>
        <taxon>Oryziinae</taxon>
        <taxon>Oryzias</taxon>
    </lineage>
</organism>
<keyword evidence="3" id="KW-1133">Transmembrane helix</keyword>
<evidence type="ECO:0000259" key="4">
    <source>
        <dbReference type="Pfam" id="PF00685"/>
    </source>
</evidence>
<name>A0A834FN68_ORYME</name>
<sequence>MPTSDDKHGSNTQTDYFNSLQSLSLAVIYGKRSVRTFLDFRDKNAPHGLDVKCAPLSFLTNLRRFSKAKVVSFFLCLTLAFLIMVSYTLMLDKRRMPLMSSYRPSLLVVPTGAFAGEDVSTEKSFMSTELMVKIISSIQEHKPRRVPDKKEITETDSNLFSVIPPHFLPNTKSPCWYEEVSGDASADPYKKNHFCLRSKSFRNTCDRMRDSFRRHLSHRDGKQFRLRCLPYFYIIGQPKCGTTDLFHRLLMHPEVKFNIIKEPHWWTRKRFGYIRFKDGLQERFPLQDYLDLFDLASHNIQEGIRGNSSVKQQAIHIITGEASASTMWDNQASSYHHGAQQETEPSFLVQDFIHAVQPDAKIIVMLRDPVERLYSDYLYFILANKSVEDFHHRVKESVQLFQACLSERSLRSCVYNSSLYNIMPVRLNLGLYFLFVLDWLSVFRRDQILVLRLEDYANNIKETIKKVFDFLKVGMYKKKVQKCYFTFTFTYPLCLFPSITCRTALSTPGSSADQTAHVEHTTSPRQKPRPNASSHQKPPQQISPTLQL</sequence>
<dbReference type="Gene3D" id="3.40.50.300">
    <property type="entry name" value="P-loop containing nucleotide triphosphate hydrolases"/>
    <property type="match status" value="1"/>
</dbReference>
<reference evidence="5" key="1">
    <citation type="journal article" name="BMC Genomics">
        <title>Long-read sequencing and de novo genome assembly of marine medaka (Oryzias melastigma).</title>
        <authorList>
            <person name="Liang P."/>
            <person name="Saqib H.S.A."/>
            <person name="Ni X."/>
            <person name="Shen Y."/>
        </authorList>
    </citation>
    <scope>NUCLEOTIDE SEQUENCE</scope>
    <source>
        <strain evidence="5">Bigg-433</strain>
    </source>
</reference>